<organism evidence="19">
    <name type="scientific">Mutela dubia</name>
    <dbReference type="NCBI Taxonomy" id="152234"/>
    <lineage>
        <taxon>Eukaryota</taxon>
        <taxon>Metazoa</taxon>
        <taxon>Spiralia</taxon>
        <taxon>Lophotrochozoa</taxon>
        <taxon>Mollusca</taxon>
        <taxon>Bivalvia</taxon>
        <taxon>Autobranchia</taxon>
        <taxon>Heteroconchia</taxon>
        <taxon>Palaeoheterodonta</taxon>
        <taxon>Unionida</taxon>
        <taxon>Muteloidea</taxon>
        <taxon>Mutelidae</taxon>
        <taxon>Mutela</taxon>
    </lineage>
</organism>
<evidence type="ECO:0000256" key="13">
    <source>
        <dbReference type="ARBA" id="ARBA00023075"/>
    </source>
</evidence>
<evidence type="ECO:0000256" key="8">
    <source>
        <dbReference type="ARBA" id="ARBA00022792"/>
    </source>
</evidence>
<feature type="transmembrane region" description="Helical" evidence="17">
    <location>
        <begin position="227"/>
        <end position="249"/>
    </location>
</feature>
<keyword evidence="9 17" id="KW-1278">Translocase</keyword>
<feature type="transmembrane region" description="Helical" evidence="17">
    <location>
        <begin position="261"/>
        <end position="280"/>
    </location>
</feature>
<keyword evidence="13 17" id="KW-0830">Ubiquinone</keyword>
<name>A0A1X9JNE1_9BIVA</name>
<comment type="catalytic activity">
    <reaction evidence="16 17">
        <text>a ubiquinone + NADH + 5 H(+)(in) = a ubiquinol + NAD(+) + 4 H(+)(out)</text>
        <dbReference type="Rhea" id="RHEA:29091"/>
        <dbReference type="Rhea" id="RHEA-COMP:9565"/>
        <dbReference type="Rhea" id="RHEA-COMP:9566"/>
        <dbReference type="ChEBI" id="CHEBI:15378"/>
        <dbReference type="ChEBI" id="CHEBI:16389"/>
        <dbReference type="ChEBI" id="CHEBI:17976"/>
        <dbReference type="ChEBI" id="CHEBI:57540"/>
        <dbReference type="ChEBI" id="CHEBI:57945"/>
        <dbReference type="EC" id="7.1.1.2"/>
    </reaction>
</comment>
<comment type="similarity">
    <text evidence="2 17">Belongs to the complex I subunit 2 family.</text>
</comment>
<dbReference type="GO" id="GO:0008137">
    <property type="term" value="F:NADH dehydrogenase (ubiquinone) activity"/>
    <property type="evidence" value="ECO:0007669"/>
    <property type="project" value="UniProtKB-EC"/>
</dbReference>
<evidence type="ECO:0000256" key="17">
    <source>
        <dbReference type="RuleBase" id="RU003403"/>
    </source>
</evidence>
<evidence type="ECO:0000256" key="12">
    <source>
        <dbReference type="ARBA" id="ARBA00023027"/>
    </source>
</evidence>
<dbReference type="AlphaFoldDB" id="A0A1X9JNE1"/>
<evidence type="ECO:0000256" key="1">
    <source>
        <dbReference type="ARBA" id="ARBA00004448"/>
    </source>
</evidence>
<dbReference type="GO" id="GO:0006120">
    <property type="term" value="P:mitochondrial electron transport, NADH to ubiquinone"/>
    <property type="evidence" value="ECO:0007669"/>
    <property type="project" value="InterPro"/>
</dbReference>
<evidence type="ECO:0000256" key="6">
    <source>
        <dbReference type="ARBA" id="ARBA00022660"/>
    </source>
</evidence>
<evidence type="ECO:0000256" key="15">
    <source>
        <dbReference type="ARBA" id="ARBA00023136"/>
    </source>
</evidence>
<feature type="transmembrane region" description="Helical" evidence="17">
    <location>
        <begin position="140"/>
        <end position="159"/>
    </location>
</feature>
<dbReference type="EC" id="7.1.1.2" evidence="3 17"/>
<accession>A0A1X9JNE1</accession>
<feature type="domain" description="NADH:quinone oxidoreductase/Mrp antiporter transmembrane" evidence="18">
    <location>
        <begin position="84"/>
        <end position="271"/>
    </location>
</feature>
<comment type="function">
    <text evidence="17">Core subunit of the mitochondrial membrane respiratory chain NADH dehydrogenase (Complex I) which catalyzes electron transfer from NADH through the respiratory chain, using ubiquinone as an electron acceptor. Essential for the catalytic activity and assembly of complex I.</text>
</comment>
<evidence type="ECO:0000256" key="11">
    <source>
        <dbReference type="ARBA" id="ARBA00022989"/>
    </source>
</evidence>
<keyword evidence="12 17" id="KW-0520">NAD</keyword>
<dbReference type="InterPro" id="IPR050175">
    <property type="entry name" value="Complex_I_Subunit_2"/>
</dbReference>
<sequence length="319" mass="35736">MKSPHKIMFSTTLIMSTMMMTTSSSWITTWMYLEINMLSFIPLIMVNETTNESEATVKYLIPQSLASTMFIISSLTTYQAPEISFLMTAALLLKLGAAPFHLWFPPVMNSITMMPALILLTWQKIAPLFALLSMKELNQQTLTIIAPITAMWGSLMGVNQTDIRSILTYSSIAHLGWMMAAIQSPNFILPMYTITYIFLTASIFITITHPTIKATTQFSINNLNPNLLKLTSISILSLAGLPPMTGFILKLTIIMHSTMNSTVILILILSAIISLFFYLNMFISSSLAMKSHHLKQMKKKLSMFLLCQTIPLPLLTLTL</sequence>
<dbReference type="InterPro" id="IPR003917">
    <property type="entry name" value="NADH_UbQ_OxRdtase_chain2"/>
</dbReference>
<keyword evidence="8 17" id="KW-0999">Mitochondrion inner membrane</keyword>
<feature type="transmembrane region" description="Helical" evidence="17">
    <location>
        <begin position="188"/>
        <end position="207"/>
    </location>
</feature>
<keyword evidence="10 17" id="KW-0249">Electron transport</keyword>
<feature type="domain" description="NADH:quinone oxidoreductase/Mrp antiporter transmembrane" evidence="18">
    <location>
        <begin position="23"/>
        <end position="79"/>
    </location>
</feature>
<evidence type="ECO:0000256" key="4">
    <source>
        <dbReference type="ARBA" id="ARBA00021008"/>
    </source>
</evidence>
<dbReference type="EMBL" id="KU873120">
    <property type="protein sequence ID" value="AQT38515.1"/>
    <property type="molecule type" value="Genomic_DNA"/>
</dbReference>
<evidence type="ECO:0000256" key="16">
    <source>
        <dbReference type="ARBA" id="ARBA00049551"/>
    </source>
</evidence>
<keyword evidence="15 17" id="KW-0472">Membrane</keyword>
<keyword evidence="5" id="KW-0813">Transport</keyword>
<evidence type="ECO:0000313" key="19">
    <source>
        <dbReference type="EMBL" id="AQT38515.1"/>
    </source>
</evidence>
<dbReference type="InterPro" id="IPR001750">
    <property type="entry name" value="ND/Mrp_TM"/>
</dbReference>
<dbReference type="Pfam" id="PF00361">
    <property type="entry name" value="Proton_antipo_M"/>
    <property type="match status" value="2"/>
</dbReference>
<evidence type="ECO:0000256" key="10">
    <source>
        <dbReference type="ARBA" id="ARBA00022982"/>
    </source>
</evidence>
<dbReference type="GO" id="GO:0005743">
    <property type="term" value="C:mitochondrial inner membrane"/>
    <property type="evidence" value="ECO:0007669"/>
    <property type="project" value="UniProtKB-SubCell"/>
</dbReference>
<evidence type="ECO:0000256" key="3">
    <source>
        <dbReference type="ARBA" id="ARBA00012944"/>
    </source>
</evidence>
<feature type="transmembrane region" description="Helical" evidence="17">
    <location>
        <begin position="12"/>
        <end position="33"/>
    </location>
</feature>
<dbReference type="PANTHER" id="PTHR46552">
    <property type="entry name" value="NADH-UBIQUINONE OXIDOREDUCTASE CHAIN 2"/>
    <property type="match status" value="1"/>
</dbReference>
<evidence type="ECO:0000256" key="2">
    <source>
        <dbReference type="ARBA" id="ARBA00007012"/>
    </source>
</evidence>
<keyword evidence="14 17" id="KW-0496">Mitochondrion</keyword>
<evidence type="ECO:0000256" key="14">
    <source>
        <dbReference type="ARBA" id="ARBA00023128"/>
    </source>
</evidence>
<evidence type="ECO:0000259" key="18">
    <source>
        <dbReference type="Pfam" id="PF00361"/>
    </source>
</evidence>
<keyword evidence="6 17" id="KW-0679">Respiratory chain</keyword>
<evidence type="ECO:0000256" key="5">
    <source>
        <dbReference type="ARBA" id="ARBA00022448"/>
    </source>
</evidence>
<keyword evidence="7 17" id="KW-0812">Transmembrane</keyword>
<gene>
    <name evidence="19" type="primary">nad2</name>
</gene>
<comment type="subcellular location">
    <subcellularLocation>
        <location evidence="1 17">Mitochondrion inner membrane</location>
        <topology evidence="1 17">Multi-pass membrane protein</topology>
    </subcellularLocation>
</comment>
<evidence type="ECO:0000256" key="7">
    <source>
        <dbReference type="ARBA" id="ARBA00022692"/>
    </source>
</evidence>
<keyword evidence="11 17" id="KW-1133">Transmembrane helix</keyword>
<proteinExistence type="inferred from homology"/>
<geneLocation type="mitochondrion" evidence="19"/>
<evidence type="ECO:0000256" key="9">
    <source>
        <dbReference type="ARBA" id="ARBA00022967"/>
    </source>
</evidence>
<dbReference type="PANTHER" id="PTHR46552:SF1">
    <property type="entry name" value="NADH-UBIQUINONE OXIDOREDUCTASE CHAIN 2"/>
    <property type="match status" value="1"/>
</dbReference>
<protein>
    <recommendedName>
        <fullName evidence="4 17">NADH-ubiquinone oxidoreductase chain 2</fullName>
        <ecNumber evidence="3 17">7.1.1.2</ecNumber>
    </recommendedName>
</protein>
<dbReference type="PRINTS" id="PR01436">
    <property type="entry name" value="NADHDHGNASE2"/>
</dbReference>
<reference evidence="19" key="1">
    <citation type="journal article" date="2017" name="Sci. Rep.">
        <title>Evolution of sex-dependent mtDNA transmission in freshwater mussels (Bivalvia: Unionida).</title>
        <authorList>
            <person name="Guerra D."/>
            <person name="Plazzi F."/>
            <person name="Stewart D.T."/>
            <person name="Bogan A.E."/>
            <person name="Hoeh W.R."/>
            <person name="Breton S."/>
        </authorList>
    </citation>
    <scope>NUCLEOTIDE SEQUENCE</scope>
    <source>
        <strain evidence="19">H1495</strain>
        <tissue evidence="19">Gonad</tissue>
    </source>
</reference>